<dbReference type="GO" id="GO:0005829">
    <property type="term" value="C:cytosol"/>
    <property type="evidence" value="ECO:0007669"/>
    <property type="project" value="TreeGrafter"/>
</dbReference>
<proteinExistence type="inferred from homology"/>
<evidence type="ECO:0000256" key="7">
    <source>
        <dbReference type="ARBA" id="ARBA00022798"/>
    </source>
</evidence>
<evidence type="ECO:0000259" key="12">
    <source>
        <dbReference type="Pfam" id="PF02782"/>
    </source>
</evidence>
<gene>
    <name evidence="13" type="ORF">UFOPK2925_00955</name>
</gene>
<dbReference type="PANTHER" id="PTHR10196">
    <property type="entry name" value="SUGAR KINASE"/>
    <property type="match status" value="1"/>
</dbReference>
<keyword evidence="4" id="KW-0808">Transferase</keyword>
<dbReference type="InterPro" id="IPR018485">
    <property type="entry name" value="FGGY_C"/>
</dbReference>
<evidence type="ECO:0000259" key="11">
    <source>
        <dbReference type="Pfam" id="PF00370"/>
    </source>
</evidence>
<dbReference type="Gene3D" id="3.30.420.40">
    <property type="match status" value="2"/>
</dbReference>
<protein>
    <recommendedName>
        <fullName evidence="3">glycerol kinase</fullName>
        <ecNumber evidence="3">2.7.1.30</ecNumber>
    </recommendedName>
    <alternativeName>
        <fullName evidence="9">ATP:glycerol 3-phosphotransferase</fullName>
    </alternativeName>
</protein>
<keyword evidence="5" id="KW-0547">Nucleotide-binding</keyword>
<dbReference type="SUPFAM" id="SSF53067">
    <property type="entry name" value="Actin-like ATPase domain"/>
    <property type="match status" value="2"/>
</dbReference>
<dbReference type="NCBIfam" id="TIGR01311">
    <property type="entry name" value="glycerol_kin"/>
    <property type="match status" value="1"/>
</dbReference>
<dbReference type="FunFam" id="3.30.420.40:FF:000008">
    <property type="entry name" value="Glycerol kinase"/>
    <property type="match status" value="1"/>
</dbReference>
<sequence>MAFVLSIDAGTTGVRTFAVDETGTPRFSAYREFPQYFPQPGWVEHDADEIWSATQETLAEVVDHITQDGSTIAAIGITNQRETTVAWSKKSGRPLHRAIVWQDRRTAQRCDELRSEGFEPTVRKLTGLVLDPYFSGTKMEWLLTRAGVERNEDLAFGTIDSWLVWCLTGGRVHATDSSNASRTMLYDIGRLEWSEELCSKFGVPIASLPTVMPSSGRFGITDPESCVGLTVPVSGIAGDQQAALFGQACFEKGMAKNTYGTGSFVLVNLGTTLPEPSVGLLTTIAWTIGSETTYAMEGAIFVTGAAVQWLRDGLGIIKKASEVGPLAQSVPDTGGVFLVPAFTGLGSPHWDPYARGTIVGITRGTTRAHIARAVEEAMAFQTCDVMDAINKASGTAIAELRVDGGASAMDILCQLQADLLGVTVRRPAVKDTTALGAAYLAGIAVGVWATPAEAAASWTEEAEFTPSMASEEISMRRATWSRAVERSLDWDRSPVTD</sequence>
<dbReference type="InterPro" id="IPR018484">
    <property type="entry name" value="FGGY_N"/>
</dbReference>
<dbReference type="InterPro" id="IPR005999">
    <property type="entry name" value="Glycerol_kin"/>
</dbReference>
<name>A0A6J6WH43_9ZZZZ</name>
<comment type="pathway">
    <text evidence="1">Polyol metabolism; glycerol degradation via glycerol kinase pathway; sn-glycerol 3-phosphate from glycerol: step 1/1.</text>
</comment>
<evidence type="ECO:0000313" key="13">
    <source>
        <dbReference type="EMBL" id="CAB4782594.1"/>
    </source>
</evidence>
<organism evidence="13">
    <name type="scientific">freshwater metagenome</name>
    <dbReference type="NCBI Taxonomy" id="449393"/>
    <lineage>
        <taxon>unclassified sequences</taxon>
        <taxon>metagenomes</taxon>
        <taxon>ecological metagenomes</taxon>
    </lineage>
</organism>
<keyword evidence="6" id="KW-0418">Kinase</keyword>
<comment type="catalytic activity">
    <reaction evidence="10">
        <text>glycerol + ATP = sn-glycerol 3-phosphate + ADP + H(+)</text>
        <dbReference type="Rhea" id="RHEA:21644"/>
        <dbReference type="ChEBI" id="CHEBI:15378"/>
        <dbReference type="ChEBI" id="CHEBI:17754"/>
        <dbReference type="ChEBI" id="CHEBI:30616"/>
        <dbReference type="ChEBI" id="CHEBI:57597"/>
        <dbReference type="ChEBI" id="CHEBI:456216"/>
        <dbReference type="EC" id="2.7.1.30"/>
    </reaction>
</comment>
<dbReference type="InterPro" id="IPR043129">
    <property type="entry name" value="ATPase_NBD"/>
</dbReference>
<dbReference type="GO" id="GO:0019563">
    <property type="term" value="P:glycerol catabolic process"/>
    <property type="evidence" value="ECO:0007669"/>
    <property type="project" value="TreeGrafter"/>
</dbReference>
<dbReference type="GO" id="GO:0006072">
    <property type="term" value="P:glycerol-3-phosphate metabolic process"/>
    <property type="evidence" value="ECO:0007669"/>
    <property type="project" value="InterPro"/>
</dbReference>
<evidence type="ECO:0000256" key="4">
    <source>
        <dbReference type="ARBA" id="ARBA00022679"/>
    </source>
</evidence>
<dbReference type="AlphaFoldDB" id="A0A6J6WH43"/>
<dbReference type="Pfam" id="PF02782">
    <property type="entry name" value="FGGY_C"/>
    <property type="match status" value="1"/>
</dbReference>
<comment type="similarity">
    <text evidence="2">Belongs to the FGGY kinase family.</text>
</comment>
<accession>A0A6J6WH43</accession>
<evidence type="ECO:0000256" key="8">
    <source>
        <dbReference type="ARBA" id="ARBA00022840"/>
    </source>
</evidence>
<evidence type="ECO:0000256" key="9">
    <source>
        <dbReference type="ARBA" id="ARBA00043149"/>
    </source>
</evidence>
<dbReference type="Pfam" id="PF00370">
    <property type="entry name" value="FGGY_N"/>
    <property type="match status" value="1"/>
</dbReference>
<dbReference type="FunFam" id="3.30.420.40:FF:000007">
    <property type="entry name" value="Glycerol kinase"/>
    <property type="match status" value="1"/>
</dbReference>
<evidence type="ECO:0000256" key="2">
    <source>
        <dbReference type="ARBA" id="ARBA00009156"/>
    </source>
</evidence>
<evidence type="ECO:0000256" key="10">
    <source>
        <dbReference type="ARBA" id="ARBA00052101"/>
    </source>
</evidence>
<dbReference type="InterPro" id="IPR000577">
    <property type="entry name" value="Carb_kinase_FGGY"/>
</dbReference>
<evidence type="ECO:0000256" key="3">
    <source>
        <dbReference type="ARBA" id="ARBA00012099"/>
    </source>
</evidence>
<evidence type="ECO:0000256" key="5">
    <source>
        <dbReference type="ARBA" id="ARBA00022741"/>
    </source>
</evidence>
<dbReference type="PIRSF" id="PIRSF000538">
    <property type="entry name" value="GlpK"/>
    <property type="match status" value="1"/>
</dbReference>
<dbReference type="HAMAP" id="MF_00186">
    <property type="entry name" value="Glycerol_kin"/>
    <property type="match status" value="1"/>
</dbReference>
<keyword evidence="8" id="KW-0067">ATP-binding</keyword>
<feature type="domain" description="Carbohydrate kinase FGGY N-terminal" evidence="11">
    <location>
        <begin position="4"/>
        <end position="246"/>
    </location>
</feature>
<dbReference type="GO" id="GO:0005524">
    <property type="term" value="F:ATP binding"/>
    <property type="evidence" value="ECO:0007669"/>
    <property type="project" value="UniProtKB-KW"/>
</dbReference>
<dbReference type="CDD" id="cd07769">
    <property type="entry name" value="ASKHA_NBD_FGGY_GK"/>
    <property type="match status" value="1"/>
</dbReference>
<dbReference type="PANTHER" id="PTHR10196:SF69">
    <property type="entry name" value="GLYCEROL KINASE"/>
    <property type="match status" value="1"/>
</dbReference>
<evidence type="ECO:0000256" key="1">
    <source>
        <dbReference type="ARBA" id="ARBA00005190"/>
    </source>
</evidence>
<reference evidence="13" key="1">
    <citation type="submission" date="2020-05" db="EMBL/GenBank/DDBJ databases">
        <authorList>
            <person name="Chiriac C."/>
            <person name="Salcher M."/>
            <person name="Ghai R."/>
            <person name="Kavagutti S V."/>
        </authorList>
    </citation>
    <scope>NUCLEOTIDE SEQUENCE</scope>
</reference>
<feature type="domain" description="Carbohydrate kinase FGGY C-terminal" evidence="12">
    <location>
        <begin position="256"/>
        <end position="444"/>
    </location>
</feature>
<keyword evidence="7" id="KW-0319">Glycerol metabolism</keyword>
<dbReference type="NCBIfam" id="NF000756">
    <property type="entry name" value="PRK00047.1"/>
    <property type="match status" value="1"/>
</dbReference>
<dbReference type="GO" id="GO:0004370">
    <property type="term" value="F:glycerol kinase activity"/>
    <property type="evidence" value="ECO:0007669"/>
    <property type="project" value="UniProtKB-EC"/>
</dbReference>
<dbReference type="EC" id="2.7.1.30" evidence="3"/>
<dbReference type="EMBL" id="CAEZZU010000137">
    <property type="protein sequence ID" value="CAB4782594.1"/>
    <property type="molecule type" value="Genomic_DNA"/>
</dbReference>
<evidence type="ECO:0000256" key="6">
    <source>
        <dbReference type="ARBA" id="ARBA00022777"/>
    </source>
</evidence>